<dbReference type="Pfam" id="PF09851">
    <property type="entry name" value="SHOCT"/>
    <property type="match status" value="1"/>
</dbReference>
<keyword evidence="2" id="KW-1003">Cell membrane</keyword>
<evidence type="ECO:0000256" key="3">
    <source>
        <dbReference type="ARBA" id="ARBA00022692"/>
    </source>
</evidence>
<feature type="transmembrane region" description="Helical" evidence="6">
    <location>
        <begin position="45"/>
        <end position="68"/>
    </location>
</feature>
<evidence type="ECO:0000256" key="5">
    <source>
        <dbReference type="ARBA" id="ARBA00023136"/>
    </source>
</evidence>
<dbReference type="GO" id="GO:0005886">
    <property type="term" value="C:plasma membrane"/>
    <property type="evidence" value="ECO:0007669"/>
    <property type="project" value="UniProtKB-SubCell"/>
</dbReference>
<keyword evidence="4 6" id="KW-1133">Transmembrane helix</keyword>
<comment type="subcellular location">
    <subcellularLocation>
        <location evidence="1">Cell membrane</location>
        <topology evidence="1">Multi-pass membrane protein</topology>
    </subcellularLocation>
</comment>
<dbReference type="InterPro" id="IPR018649">
    <property type="entry name" value="SHOCT"/>
</dbReference>
<evidence type="ECO:0000256" key="4">
    <source>
        <dbReference type="ARBA" id="ARBA00022989"/>
    </source>
</evidence>
<feature type="transmembrane region" description="Helical" evidence="6">
    <location>
        <begin position="12"/>
        <end position="33"/>
    </location>
</feature>
<evidence type="ECO:0000256" key="2">
    <source>
        <dbReference type="ARBA" id="ARBA00022475"/>
    </source>
</evidence>
<sequence length="135" mass="15346">MNLAYDYPVLGAFWTVMWIFLWILWIVLLFRIIGDIFRDDELSGIAKTAWLVFVVVVPFLGVFVYTLARGRGMGKREAEHARAHREAVDEYIRATAGSGAEADSTVDQLAKLSDIRARGDIDDAEFERAKEKILH</sequence>
<evidence type="ECO:0000259" key="8">
    <source>
        <dbReference type="Pfam" id="PF13396"/>
    </source>
</evidence>
<keyword evidence="10" id="KW-1185">Reference proteome</keyword>
<proteinExistence type="predicted"/>
<dbReference type="Pfam" id="PF13396">
    <property type="entry name" value="PLDc_N"/>
    <property type="match status" value="1"/>
</dbReference>
<feature type="domain" description="SHOCT" evidence="7">
    <location>
        <begin position="107"/>
        <end position="134"/>
    </location>
</feature>
<dbReference type="InterPro" id="IPR027379">
    <property type="entry name" value="CLS_N"/>
</dbReference>
<keyword evidence="5 6" id="KW-0472">Membrane</keyword>
<accession>A0A7H1B2T0</accession>
<gene>
    <name evidence="9" type="ORF">IAG42_04950</name>
</gene>
<evidence type="ECO:0000313" key="9">
    <source>
        <dbReference type="EMBL" id="QNS03035.1"/>
    </source>
</evidence>
<protein>
    <submittedName>
        <fullName evidence="9">SHOCT domain-containing protein</fullName>
    </submittedName>
</protein>
<dbReference type="AlphaFoldDB" id="A0A7H1B2T0"/>
<dbReference type="KEGG" id="sxn:IAG42_04950"/>
<organism evidence="9 10">
    <name type="scientific">Streptomyces xanthii</name>
    <dbReference type="NCBI Taxonomy" id="2768069"/>
    <lineage>
        <taxon>Bacteria</taxon>
        <taxon>Bacillati</taxon>
        <taxon>Actinomycetota</taxon>
        <taxon>Actinomycetes</taxon>
        <taxon>Kitasatosporales</taxon>
        <taxon>Streptomycetaceae</taxon>
        <taxon>Streptomyces</taxon>
    </lineage>
</organism>
<evidence type="ECO:0000313" key="10">
    <source>
        <dbReference type="Proteomes" id="UP000516428"/>
    </source>
</evidence>
<reference evidence="9 10" key="1">
    <citation type="submission" date="2020-09" db="EMBL/GenBank/DDBJ databases">
        <title>A novel species.</title>
        <authorList>
            <person name="Gao J."/>
        </authorList>
    </citation>
    <scope>NUCLEOTIDE SEQUENCE [LARGE SCALE GENOMIC DNA]</scope>
    <source>
        <strain evidence="9 10">CRXT-Y-14</strain>
    </source>
</reference>
<feature type="domain" description="Cardiolipin synthase N-terminal" evidence="8">
    <location>
        <begin position="23"/>
        <end position="69"/>
    </location>
</feature>
<evidence type="ECO:0000259" key="7">
    <source>
        <dbReference type="Pfam" id="PF09851"/>
    </source>
</evidence>
<dbReference type="Proteomes" id="UP000516428">
    <property type="component" value="Chromosome"/>
</dbReference>
<dbReference type="EMBL" id="CP061281">
    <property type="protein sequence ID" value="QNS03035.1"/>
    <property type="molecule type" value="Genomic_DNA"/>
</dbReference>
<evidence type="ECO:0000256" key="1">
    <source>
        <dbReference type="ARBA" id="ARBA00004651"/>
    </source>
</evidence>
<keyword evidence="3 6" id="KW-0812">Transmembrane</keyword>
<name>A0A7H1B2T0_9ACTN</name>
<evidence type="ECO:0000256" key="6">
    <source>
        <dbReference type="SAM" id="Phobius"/>
    </source>
</evidence>
<dbReference type="RefSeq" id="WP_188335790.1">
    <property type="nucleotide sequence ID" value="NZ_CP061281.1"/>
</dbReference>